<dbReference type="Pfam" id="PF13439">
    <property type="entry name" value="Glyco_transf_4"/>
    <property type="match status" value="1"/>
</dbReference>
<gene>
    <name evidence="4" type="ORF">FHX73_111061</name>
</gene>
<accession>A0A561UD48</accession>
<dbReference type="Pfam" id="PF13692">
    <property type="entry name" value="Glyco_trans_1_4"/>
    <property type="match status" value="1"/>
</dbReference>
<evidence type="ECO:0000313" key="4">
    <source>
        <dbReference type="EMBL" id="TWF97281.1"/>
    </source>
</evidence>
<dbReference type="InterPro" id="IPR028098">
    <property type="entry name" value="Glyco_trans_4-like_N"/>
</dbReference>
<dbReference type="PANTHER" id="PTHR45947">
    <property type="entry name" value="SULFOQUINOVOSYL TRANSFERASE SQD2"/>
    <property type="match status" value="1"/>
</dbReference>
<evidence type="ECO:0000256" key="1">
    <source>
        <dbReference type="ARBA" id="ARBA00022676"/>
    </source>
</evidence>
<dbReference type="EMBL" id="VIWT01000001">
    <property type="protein sequence ID" value="TWF97281.1"/>
    <property type="molecule type" value="Genomic_DNA"/>
</dbReference>
<dbReference type="GO" id="GO:0016758">
    <property type="term" value="F:hexosyltransferase activity"/>
    <property type="evidence" value="ECO:0007669"/>
    <property type="project" value="TreeGrafter"/>
</dbReference>
<reference evidence="4 5" key="1">
    <citation type="submission" date="2019-06" db="EMBL/GenBank/DDBJ databases">
        <title>Sequencing the genomes of 1000 actinobacteria strains.</title>
        <authorList>
            <person name="Klenk H.-P."/>
        </authorList>
    </citation>
    <scope>NUCLEOTIDE SEQUENCE [LARGE SCALE GENOMIC DNA]</scope>
    <source>
        <strain evidence="4 5">DSM 44826</strain>
    </source>
</reference>
<keyword evidence="2 4" id="KW-0808">Transferase</keyword>
<evidence type="ECO:0000256" key="2">
    <source>
        <dbReference type="ARBA" id="ARBA00022679"/>
    </source>
</evidence>
<name>A0A561UD48_9ACTN</name>
<dbReference type="CDD" id="cd03801">
    <property type="entry name" value="GT4_PimA-like"/>
    <property type="match status" value="1"/>
</dbReference>
<dbReference type="GO" id="GO:1901137">
    <property type="term" value="P:carbohydrate derivative biosynthetic process"/>
    <property type="evidence" value="ECO:0007669"/>
    <property type="project" value="UniProtKB-ARBA"/>
</dbReference>
<dbReference type="AlphaFoldDB" id="A0A561UD48"/>
<organism evidence="4 5">
    <name type="scientific">Kitasatospora viridis</name>
    <dbReference type="NCBI Taxonomy" id="281105"/>
    <lineage>
        <taxon>Bacteria</taxon>
        <taxon>Bacillati</taxon>
        <taxon>Actinomycetota</taxon>
        <taxon>Actinomycetes</taxon>
        <taxon>Kitasatosporales</taxon>
        <taxon>Streptomycetaceae</taxon>
        <taxon>Kitasatospora</taxon>
    </lineage>
</organism>
<dbReference type="RefSeq" id="WP_342795282.1">
    <property type="nucleotide sequence ID" value="NZ_BAAAMZ010000008.1"/>
</dbReference>
<evidence type="ECO:0000259" key="3">
    <source>
        <dbReference type="Pfam" id="PF13439"/>
    </source>
</evidence>
<proteinExistence type="predicted"/>
<dbReference type="Proteomes" id="UP000317940">
    <property type="component" value="Unassembled WGS sequence"/>
</dbReference>
<evidence type="ECO:0000313" key="5">
    <source>
        <dbReference type="Proteomes" id="UP000317940"/>
    </source>
</evidence>
<keyword evidence="1" id="KW-0328">Glycosyltransferase</keyword>
<dbReference type="SUPFAM" id="SSF53756">
    <property type="entry name" value="UDP-Glycosyltransferase/glycogen phosphorylase"/>
    <property type="match status" value="1"/>
</dbReference>
<dbReference type="PANTHER" id="PTHR45947:SF3">
    <property type="entry name" value="SULFOQUINOVOSYL TRANSFERASE SQD2"/>
    <property type="match status" value="1"/>
</dbReference>
<dbReference type="InterPro" id="IPR050194">
    <property type="entry name" value="Glycosyltransferase_grp1"/>
</dbReference>
<dbReference type="Gene3D" id="3.40.50.2000">
    <property type="entry name" value="Glycogen Phosphorylase B"/>
    <property type="match status" value="2"/>
</dbReference>
<protein>
    <submittedName>
        <fullName evidence="4">Glycosyltransferase involved in cell wall biosynthesis</fullName>
    </submittedName>
</protein>
<feature type="domain" description="Glycosyltransferase subfamily 4-like N-terminal" evidence="3">
    <location>
        <begin position="14"/>
        <end position="172"/>
    </location>
</feature>
<comment type="caution">
    <text evidence="4">The sequence shown here is derived from an EMBL/GenBank/DDBJ whole genome shotgun (WGS) entry which is preliminary data.</text>
</comment>
<sequence length="382" mass="40397">MQLTILHVSQPVDGGVARVVTDLVRGQRGAGHRVLVACPPGGRLGREAAAAGAELLEWPARRSPGPTVAAETARLRQVVRQAGPDLVHLHSAKAGLAGRLAVRGRLPTVFQPHAWSFAAATGALARVSTRWEQYAARWASSVLCVSEQERGDGEAAGVEADFTVVPNGVDLAHYTPAERRAARLSLGLDLSVPLAVCVGRLCRQKGQDVLLAAWPAVARRVPTAQLALVGGGPDASALAAQARALPEPYRVRLAGDVPDPRPWLAAADLVVLPSRWEGMALASLEAMAMGRPVLLTDVPGAREQLPPDQREHGLIPPNDPAALTNALAVALADPLECARRGAAARGWVSEQHDIRTVIARVSELYQKSITFGQTTPRVPARI</sequence>
<keyword evidence="5" id="KW-1185">Reference proteome</keyword>